<feature type="compositionally biased region" description="Basic and acidic residues" evidence="1">
    <location>
        <begin position="260"/>
        <end position="269"/>
    </location>
</feature>
<proteinExistence type="predicted"/>
<feature type="compositionally biased region" description="Polar residues" evidence="1">
    <location>
        <begin position="102"/>
        <end position="124"/>
    </location>
</feature>
<feature type="compositionally biased region" description="Basic and acidic residues" evidence="1">
    <location>
        <begin position="293"/>
        <end position="311"/>
    </location>
</feature>
<keyword evidence="3" id="KW-1185">Reference proteome</keyword>
<comment type="caution">
    <text evidence="2">The sequence shown here is derived from an EMBL/GenBank/DDBJ whole genome shotgun (WGS) entry which is preliminary data.</text>
</comment>
<evidence type="ECO:0000256" key="1">
    <source>
        <dbReference type="SAM" id="MobiDB-lite"/>
    </source>
</evidence>
<dbReference type="EMBL" id="RQTK01000226">
    <property type="protein sequence ID" value="RUS83889.1"/>
    <property type="molecule type" value="Genomic_DNA"/>
</dbReference>
<feature type="region of interest" description="Disordered" evidence="1">
    <location>
        <begin position="95"/>
        <end position="124"/>
    </location>
</feature>
<feature type="non-terminal residue" evidence="2">
    <location>
        <position position="1"/>
    </location>
</feature>
<feature type="region of interest" description="Disordered" evidence="1">
    <location>
        <begin position="257"/>
        <end position="322"/>
    </location>
</feature>
<dbReference type="AlphaFoldDB" id="A0A433TQK2"/>
<sequence>DNGDDVLADFKANSKGISRENLISEVVLILNFLSERLETAQTGPQGKQTLPLLLEGVNTILGKVPLSIKDNREFQELLWQRLCPCLIVLLGEPKADKGTGKSAKSGSTTNPEANKSSGSSTSAPNINQASARVIYSIAGELASLVGGIPQLRPVLESLFHKILMFPLPPSRHDALRVVKELLSSPQRVLSLIGTGTPRAASGGVETNLALIKMLVESIQQSSHHSEPTIVYTSVACIDGLLDSLDKLRHGEAIPDFMLRPSKESGEKVRRSMTSNPDDDGGSELTCDLYDGSGGEHRGESSVKNDPGHDVDCGNGTSKPQTH</sequence>
<protein>
    <submittedName>
        <fullName evidence="2">Uncharacterized protein</fullName>
    </submittedName>
</protein>
<feature type="non-terminal residue" evidence="2">
    <location>
        <position position="322"/>
    </location>
</feature>
<gene>
    <name evidence="2" type="ORF">EGW08_008370</name>
</gene>
<reference evidence="2 3" key="1">
    <citation type="submission" date="2019-01" db="EMBL/GenBank/DDBJ databases">
        <title>A draft genome assembly of the solar-powered sea slug Elysia chlorotica.</title>
        <authorList>
            <person name="Cai H."/>
            <person name="Li Q."/>
            <person name="Fang X."/>
            <person name="Li J."/>
            <person name="Curtis N.E."/>
            <person name="Altenburger A."/>
            <person name="Shibata T."/>
            <person name="Feng M."/>
            <person name="Maeda T."/>
            <person name="Schwartz J.A."/>
            <person name="Shigenobu S."/>
            <person name="Lundholm N."/>
            <person name="Nishiyama T."/>
            <person name="Yang H."/>
            <person name="Hasebe M."/>
            <person name="Li S."/>
            <person name="Pierce S.K."/>
            <person name="Wang J."/>
        </authorList>
    </citation>
    <scope>NUCLEOTIDE SEQUENCE [LARGE SCALE GENOMIC DNA]</scope>
    <source>
        <strain evidence="2">EC2010</strain>
        <tissue evidence="2">Whole organism of an adult</tissue>
    </source>
</reference>
<dbReference type="OrthoDB" id="10002886at2759"/>
<evidence type="ECO:0000313" key="2">
    <source>
        <dbReference type="EMBL" id="RUS83889.1"/>
    </source>
</evidence>
<evidence type="ECO:0000313" key="3">
    <source>
        <dbReference type="Proteomes" id="UP000271974"/>
    </source>
</evidence>
<organism evidence="2 3">
    <name type="scientific">Elysia chlorotica</name>
    <name type="common">Eastern emerald elysia</name>
    <name type="synonym">Sea slug</name>
    <dbReference type="NCBI Taxonomy" id="188477"/>
    <lineage>
        <taxon>Eukaryota</taxon>
        <taxon>Metazoa</taxon>
        <taxon>Spiralia</taxon>
        <taxon>Lophotrochozoa</taxon>
        <taxon>Mollusca</taxon>
        <taxon>Gastropoda</taxon>
        <taxon>Heterobranchia</taxon>
        <taxon>Euthyneura</taxon>
        <taxon>Panpulmonata</taxon>
        <taxon>Sacoglossa</taxon>
        <taxon>Placobranchoidea</taxon>
        <taxon>Plakobranchidae</taxon>
        <taxon>Elysia</taxon>
    </lineage>
</organism>
<accession>A0A433TQK2</accession>
<dbReference type="Proteomes" id="UP000271974">
    <property type="component" value="Unassembled WGS sequence"/>
</dbReference>
<name>A0A433TQK2_ELYCH</name>
<dbReference type="STRING" id="188477.A0A433TQK2"/>